<proteinExistence type="predicted"/>
<dbReference type="Proteomes" id="UP001221757">
    <property type="component" value="Unassembled WGS sequence"/>
</dbReference>
<accession>A0AAD7DB51</accession>
<organism evidence="1 2">
    <name type="scientific">Mycena rosella</name>
    <name type="common">Pink bonnet</name>
    <name type="synonym">Agaricus rosellus</name>
    <dbReference type="NCBI Taxonomy" id="1033263"/>
    <lineage>
        <taxon>Eukaryota</taxon>
        <taxon>Fungi</taxon>
        <taxon>Dikarya</taxon>
        <taxon>Basidiomycota</taxon>
        <taxon>Agaricomycotina</taxon>
        <taxon>Agaricomycetes</taxon>
        <taxon>Agaricomycetidae</taxon>
        <taxon>Agaricales</taxon>
        <taxon>Marasmiineae</taxon>
        <taxon>Mycenaceae</taxon>
        <taxon>Mycena</taxon>
    </lineage>
</organism>
<sequence>MSVFSPSRLVLLTTLRTEEAARAVPTSMPGSRSNLIIMGDDGISVSFAMPVLPVPEYSDRASDQMRACRCRSDKSAIYTLPVGGNKERDFYGKSRDSGQFRDLGAPPYDVAIKGYCWPWQWFLVSAQIRHHTCFMATTVFMGRNLFTLRPAERDWSWLKAGMMPNLCYHFIEVLASQAKWSRSEYVKDRKARAKKTCSQMQRANCRTFWHCVNIDIDQLPSAPGRPRIDYSTCTIDSLRARAIKALLVHEAWRRLEHAPRIAHTIPSPPGFYIRRLVPVPWSRFVVLLATKDILIQDWRSGHVNRVPLPGCPVLALYSVRVFWVESIASNVLVAHLNDTGTQKLSFFKLDIQSGLAVLLIDVAAPDGLVHLDLQGTDLAVLCAVGPLVHICTFEMVLVPEVVVSPRTVLQIVTQVFLLLVIASRVSDLTQKTPQQSVFLILSWDRFLVASSVGISIFEIPAEALEHTLHRNWLTPPLWQYKYNHDNGSRPPRLPPLIEDGNGKMFLSIPSGGHFRVLTIPFKSSGFQISERLLGSRLPNSALGVRIGVYRHPAVSRFVTFPHGADSKDHPFSCEADDKERLTLRVGSVIHVALEACQSLEIDEG</sequence>
<gene>
    <name evidence="1" type="ORF">B0H17DRAFT_1181655</name>
</gene>
<evidence type="ECO:0000313" key="1">
    <source>
        <dbReference type="EMBL" id="KAJ7683345.1"/>
    </source>
</evidence>
<dbReference type="AlphaFoldDB" id="A0AAD7DB51"/>
<reference evidence="1" key="1">
    <citation type="submission" date="2023-03" db="EMBL/GenBank/DDBJ databases">
        <title>Massive genome expansion in bonnet fungi (Mycena s.s.) driven by repeated elements and novel gene families across ecological guilds.</title>
        <authorList>
            <consortium name="Lawrence Berkeley National Laboratory"/>
            <person name="Harder C.B."/>
            <person name="Miyauchi S."/>
            <person name="Viragh M."/>
            <person name="Kuo A."/>
            <person name="Thoen E."/>
            <person name="Andreopoulos B."/>
            <person name="Lu D."/>
            <person name="Skrede I."/>
            <person name="Drula E."/>
            <person name="Henrissat B."/>
            <person name="Morin E."/>
            <person name="Kohler A."/>
            <person name="Barry K."/>
            <person name="LaButti K."/>
            <person name="Morin E."/>
            <person name="Salamov A."/>
            <person name="Lipzen A."/>
            <person name="Mereny Z."/>
            <person name="Hegedus B."/>
            <person name="Baldrian P."/>
            <person name="Stursova M."/>
            <person name="Weitz H."/>
            <person name="Taylor A."/>
            <person name="Grigoriev I.V."/>
            <person name="Nagy L.G."/>
            <person name="Martin F."/>
            <person name="Kauserud H."/>
        </authorList>
    </citation>
    <scope>NUCLEOTIDE SEQUENCE</scope>
    <source>
        <strain evidence="1">CBHHK067</strain>
    </source>
</reference>
<dbReference type="EMBL" id="JARKIE010000109">
    <property type="protein sequence ID" value="KAJ7683345.1"/>
    <property type="molecule type" value="Genomic_DNA"/>
</dbReference>
<name>A0AAD7DB51_MYCRO</name>
<protein>
    <submittedName>
        <fullName evidence="1">Uncharacterized protein</fullName>
    </submittedName>
</protein>
<evidence type="ECO:0000313" key="2">
    <source>
        <dbReference type="Proteomes" id="UP001221757"/>
    </source>
</evidence>
<comment type="caution">
    <text evidence="1">The sequence shown here is derived from an EMBL/GenBank/DDBJ whole genome shotgun (WGS) entry which is preliminary data.</text>
</comment>
<keyword evidence="2" id="KW-1185">Reference proteome</keyword>